<dbReference type="PATRIC" id="fig|1385369.3.peg.6249"/>
<keyword evidence="1" id="KW-0805">Transcription regulation</keyword>
<dbReference type="PANTHER" id="PTHR43537:SF5">
    <property type="entry name" value="UXU OPERON TRANSCRIPTIONAL REGULATOR"/>
    <property type="match status" value="1"/>
</dbReference>
<feature type="region of interest" description="Disordered" evidence="4">
    <location>
        <begin position="1"/>
        <end position="28"/>
    </location>
</feature>
<dbReference type="InterPro" id="IPR000524">
    <property type="entry name" value="Tscrpt_reg_HTH_GntR"/>
</dbReference>
<dbReference type="RefSeq" id="WP_084165202.1">
    <property type="nucleotide sequence ID" value="NZ_AVFL01000037.1"/>
</dbReference>
<dbReference type="OrthoDB" id="9789310at2"/>
<dbReference type="GO" id="GO:0003700">
    <property type="term" value="F:DNA-binding transcription factor activity"/>
    <property type="evidence" value="ECO:0007669"/>
    <property type="project" value="InterPro"/>
</dbReference>
<keyword evidence="3" id="KW-0804">Transcription</keyword>
<comment type="caution">
    <text evidence="6">The sequence shown here is derived from an EMBL/GenBank/DDBJ whole genome shotgun (WGS) entry which is preliminary data.</text>
</comment>
<dbReference type="AlphaFoldDB" id="W9GW91"/>
<keyword evidence="7" id="KW-1185">Reference proteome</keyword>
<accession>W9GW91</accession>
<dbReference type="Proteomes" id="UP000019486">
    <property type="component" value="Unassembled WGS sequence"/>
</dbReference>
<dbReference type="SUPFAM" id="SSF48008">
    <property type="entry name" value="GntR ligand-binding domain-like"/>
    <property type="match status" value="1"/>
</dbReference>
<evidence type="ECO:0000313" key="6">
    <source>
        <dbReference type="EMBL" id="EWY36702.1"/>
    </source>
</evidence>
<evidence type="ECO:0000256" key="1">
    <source>
        <dbReference type="ARBA" id="ARBA00023015"/>
    </source>
</evidence>
<evidence type="ECO:0000313" key="7">
    <source>
        <dbReference type="Proteomes" id="UP000019486"/>
    </source>
</evidence>
<gene>
    <name evidence="6" type="ORF">N825_25615</name>
</gene>
<dbReference type="EMBL" id="AVFL01000037">
    <property type="protein sequence ID" value="EWY36702.1"/>
    <property type="molecule type" value="Genomic_DNA"/>
</dbReference>
<protein>
    <recommendedName>
        <fullName evidence="5">HTH gntR-type domain-containing protein</fullName>
    </recommendedName>
</protein>
<dbReference type="PROSITE" id="PS50949">
    <property type="entry name" value="HTH_GNTR"/>
    <property type="match status" value="1"/>
</dbReference>
<proteinExistence type="predicted"/>
<sequence length="242" mass="28190">MTDPNLAETLDDDDLPQTGRRRRSQPTAARRRFDTIYGEIRDRICLLRYPPGHTLGETELAREFGISRTPIRRVLQRLEHEGLVESRQGIGTIVTLIDFEELREIDDLRMKLAEISGALSPIPRGHADVERMRKLRERCAKIRSRIDLEEFGRLNIAVQQELSCSIGNLPLRDISDRLFFQTARMWLQLLPMMNWPEEVDAFSNEISDLIQAMELNDLGSLHYIRRNHISMSRMRMKGYFGQ</sequence>
<reference evidence="6 7" key="1">
    <citation type="submission" date="2013-08" db="EMBL/GenBank/DDBJ databases">
        <title>The genome sequence of Skermanella stibiiresistens.</title>
        <authorList>
            <person name="Zhu W."/>
            <person name="Wang G."/>
        </authorList>
    </citation>
    <scope>NUCLEOTIDE SEQUENCE [LARGE SCALE GENOMIC DNA]</scope>
    <source>
        <strain evidence="6 7">SB22</strain>
    </source>
</reference>
<feature type="domain" description="HTH gntR-type" evidence="5">
    <location>
        <begin position="30"/>
        <end position="97"/>
    </location>
</feature>
<dbReference type="InterPro" id="IPR036388">
    <property type="entry name" value="WH-like_DNA-bd_sf"/>
</dbReference>
<dbReference type="Pfam" id="PF00392">
    <property type="entry name" value="GntR"/>
    <property type="match status" value="1"/>
</dbReference>
<dbReference type="InterPro" id="IPR036390">
    <property type="entry name" value="WH_DNA-bd_sf"/>
</dbReference>
<dbReference type="Gene3D" id="1.10.10.10">
    <property type="entry name" value="Winged helix-like DNA-binding domain superfamily/Winged helix DNA-binding domain"/>
    <property type="match status" value="1"/>
</dbReference>
<dbReference type="PRINTS" id="PR00035">
    <property type="entry name" value="HTHGNTR"/>
</dbReference>
<evidence type="ECO:0000256" key="4">
    <source>
        <dbReference type="SAM" id="MobiDB-lite"/>
    </source>
</evidence>
<evidence type="ECO:0000256" key="3">
    <source>
        <dbReference type="ARBA" id="ARBA00023163"/>
    </source>
</evidence>
<dbReference type="SMART" id="SM00345">
    <property type="entry name" value="HTH_GNTR"/>
    <property type="match status" value="1"/>
</dbReference>
<name>W9GW91_9PROT</name>
<dbReference type="GO" id="GO:0003677">
    <property type="term" value="F:DNA binding"/>
    <property type="evidence" value="ECO:0007669"/>
    <property type="project" value="UniProtKB-KW"/>
</dbReference>
<dbReference type="CDD" id="cd07377">
    <property type="entry name" value="WHTH_GntR"/>
    <property type="match status" value="1"/>
</dbReference>
<dbReference type="SUPFAM" id="SSF46785">
    <property type="entry name" value="Winged helix' DNA-binding domain"/>
    <property type="match status" value="1"/>
</dbReference>
<evidence type="ECO:0000256" key="2">
    <source>
        <dbReference type="ARBA" id="ARBA00023125"/>
    </source>
</evidence>
<organism evidence="6 7">
    <name type="scientific">Skermanella stibiiresistens SB22</name>
    <dbReference type="NCBI Taxonomy" id="1385369"/>
    <lineage>
        <taxon>Bacteria</taxon>
        <taxon>Pseudomonadati</taxon>
        <taxon>Pseudomonadota</taxon>
        <taxon>Alphaproteobacteria</taxon>
        <taxon>Rhodospirillales</taxon>
        <taxon>Azospirillaceae</taxon>
        <taxon>Skermanella</taxon>
    </lineage>
</organism>
<dbReference type="InterPro" id="IPR008920">
    <property type="entry name" value="TF_FadR/GntR_C"/>
</dbReference>
<dbReference type="PANTHER" id="PTHR43537">
    <property type="entry name" value="TRANSCRIPTIONAL REGULATOR, GNTR FAMILY"/>
    <property type="match status" value="1"/>
</dbReference>
<keyword evidence="2" id="KW-0238">DNA-binding</keyword>
<dbReference type="Gene3D" id="1.20.120.530">
    <property type="entry name" value="GntR ligand-binding domain-like"/>
    <property type="match status" value="1"/>
</dbReference>
<dbReference type="STRING" id="1385369.N825_25615"/>
<evidence type="ECO:0000259" key="5">
    <source>
        <dbReference type="PROSITE" id="PS50949"/>
    </source>
</evidence>